<dbReference type="EMBL" id="VKKG01000006">
    <property type="protein sequence ID" value="TRY17107.1"/>
    <property type="molecule type" value="Genomic_DNA"/>
</dbReference>
<feature type="transmembrane region" description="Helical" evidence="2">
    <location>
        <begin position="114"/>
        <end position="134"/>
    </location>
</feature>
<keyword evidence="2" id="KW-0812">Transmembrane</keyword>
<gene>
    <name evidence="3" type="ORF">FOJ82_14775</name>
</gene>
<evidence type="ECO:0000313" key="4">
    <source>
        <dbReference type="Proteomes" id="UP000317638"/>
    </source>
</evidence>
<reference evidence="3 4" key="1">
    <citation type="submission" date="2019-07" db="EMBL/GenBank/DDBJ databases">
        <authorList>
            <person name="Zhou L.-Y."/>
        </authorList>
    </citation>
    <scope>NUCLEOTIDE SEQUENCE [LARGE SCALE GENOMIC DNA]</scope>
    <source>
        <strain evidence="3 4">YIM 101269</strain>
    </source>
</reference>
<feature type="region of interest" description="Disordered" evidence="1">
    <location>
        <begin position="1"/>
        <end position="109"/>
    </location>
</feature>
<protein>
    <recommendedName>
        <fullName evidence="5">DUF4333 domain-containing protein</fullName>
    </recommendedName>
</protein>
<feature type="compositionally biased region" description="Low complexity" evidence="1">
    <location>
        <begin position="68"/>
        <end position="98"/>
    </location>
</feature>
<dbReference type="RefSeq" id="WP_143939250.1">
    <property type="nucleotide sequence ID" value="NZ_VKKG01000006.1"/>
</dbReference>
<feature type="compositionally biased region" description="Acidic residues" evidence="1">
    <location>
        <begin position="143"/>
        <end position="153"/>
    </location>
</feature>
<sequence length="432" mass="46497">MTQHPQGPGNGPGTQPDGRPDFPQSGAPQQPGPQFRPAPEPPTTPSRQSGPQFQEAPRHRPGPPPGQGPQFQAAPQGQGPQFQQGQEYQPQHYGQQPYPQRPGAPAPGRRNRTWLTVGIIVVVVALLAGGWALFGRDLLAGEEPTDEVTESTEGEVPQGDLPENPVIDAPEVIDEVAEAAGLTCHDEASTGVQIKGCYLHDPGHLVTLRFRINEDAEIDKLSLTLLHNDTTPEQRSQELVALVDPILPTLPISDADREAFLAAITGTETNVDGETEWREDLTGRFSYRFGADTSSLDIGNSSTDFMAAIPLSDDPAGVIAGLEELDWLCEDEDATFTCEGPGRGTIMGAVSTAGQDEPKLTGFTVWFDGQEPLADEPRMLDAYAVLAASGDKGEALAVGLRMLCEGEKQFFNSDAQFYRGDAYYEVKGVQFN</sequence>
<feature type="region of interest" description="Disordered" evidence="1">
    <location>
        <begin position="143"/>
        <end position="164"/>
    </location>
</feature>
<organism evidence="3 4">
    <name type="scientific">Tessaracoccus rhinocerotis</name>
    <dbReference type="NCBI Taxonomy" id="1689449"/>
    <lineage>
        <taxon>Bacteria</taxon>
        <taxon>Bacillati</taxon>
        <taxon>Actinomycetota</taxon>
        <taxon>Actinomycetes</taxon>
        <taxon>Propionibacteriales</taxon>
        <taxon>Propionibacteriaceae</taxon>
        <taxon>Tessaracoccus</taxon>
    </lineage>
</organism>
<evidence type="ECO:0000313" key="3">
    <source>
        <dbReference type="EMBL" id="TRY17107.1"/>
    </source>
</evidence>
<name>A0A553JXB7_9ACTN</name>
<dbReference type="Proteomes" id="UP000317638">
    <property type="component" value="Unassembled WGS sequence"/>
</dbReference>
<keyword evidence="2" id="KW-0472">Membrane</keyword>
<evidence type="ECO:0008006" key="5">
    <source>
        <dbReference type="Google" id="ProtNLM"/>
    </source>
</evidence>
<evidence type="ECO:0000256" key="1">
    <source>
        <dbReference type="SAM" id="MobiDB-lite"/>
    </source>
</evidence>
<comment type="caution">
    <text evidence="3">The sequence shown here is derived from an EMBL/GenBank/DDBJ whole genome shotgun (WGS) entry which is preliminary data.</text>
</comment>
<dbReference type="AlphaFoldDB" id="A0A553JXB7"/>
<accession>A0A553JXB7</accession>
<evidence type="ECO:0000256" key="2">
    <source>
        <dbReference type="SAM" id="Phobius"/>
    </source>
</evidence>
<keyword evidence="4" id="KW-1185">Reference proteome</keyword>
<feature type="compositionally biased region" description="Low complexity" evidence="1">
    <location>
        <begin position="1"/>
        <end position="29"/>
    </location>
</feature>
<proteinExistence type="predicted"/>
<feature type="compositionally biased region" description="Pro residues" evidence="1">
    <location>
        <begin position="30"/>
        <end position="44"/>
    </location>
</feature>
<keyword evidence="2" id="KW-1133">Transmembrane helix</keyword>